<evidence type="ECO:0000259" key="8">
    <source>
        <dbReference type="PROSITE" id="PS50192"/>
    </source>
</evidence>
<dbReference type="InterPro" id="IPR006011">
    <property type="entry name" value="Syntaxin_N"/>
</dbReference>
<feature type="coiled-coil region" evidence="6">
    <location>
        <begin position="95"/>
        <end position="129"/>
    </location>
</feature>
<evidence type="ECO:0000313" key="9">
    <source>
        <dbReference type="EMBL" id="KAK9765927.1"/>
    </source>
</evidence>
<dbReference type="Proteomes" id="UP001479436">
    <property type="component" value="Unassembled WGS sequence"/>
</dbReference>
<evidence type="ECO:0000256" key="6">
    <source>
        <dbReference type="SAM" id="Coils"/>
    </source>
</evidence>
<keyword evidence="6" id="KW-0175">Coiled coil</keyword>
<dbReference type="PANTHER" id="PTHR19957">
    <property type="entry name" value="SYNTAXIN"/>
    <property type="match status" value="1"/>
</dbReference>
<reference evidence="9 10" key="1">
    <citation type="submission" date="2023-04" db="EMBL/GenBank/DDBJ databases">
        <title>Genome of Basidiobolus ranarum AG-B5.</title>
        <authorList>
            <person name="Stajich J.E."/>
            <person name="Carter-House D."/>
            <person name="Gryganskyi A."/>
        </authorList>
    </citation>
    <scope>NUCLEOTIDE SEQUENCE [LARGE SCALE GENOMIC DNA]</scope>
    <source>
        <strain evidence="9 10">AG-B5</strain>
    </source>
</reference>
<dbReference type="PROSITE" id="PS50192">
    <property type="entry name" value="T_SNARE"/>
    <property type="match status" value="1"/>
</dbReference>
<dbReference type="InterPro" id="IPR000727">
    <property type="entry name" value="T_SNARE_dom"/>
</dbReference>
<proteinExistence type="inferred from homology"/>
<keyword evidence="4 7" id="KW-1133">Transmembrane helix</keyword>
<dbReference type="InterPro" id="IPR010989">
    <property type="entry name" value="SNARE"/>
</dbReference>
<keyword evidence="10" id="KW-1185">Reference proteome</keyword>
<feature type="transmembrane region" description="Helical" evidence="7">
    <location>
        <begin position="251"/>
        <end position="271"/>
    </location>
</feature>
<keyword evidence="5 7" id="KW-0472">Membrane</keyword>
<comment type="similarity">
    <text evidence="2">Belongs to the syntaxin family.</text>
</comment>
<sequence length="279" mass="32008">MYGTNRNGKEVPADAFWDEYSRLDTTIQMIENHVKSIEGIRSQMLEALSESEQAQYSKRLNILVTETSQMMMNVRSRIQAIEELSKNPSTAPSNLKAFRNRLLGLREKLKNALLEYQRIQHKYDEEHKETIIRQYEIVNPDATRDEIDAMVNDSDYQQVFAQAVLQSNRKEHAIRVLEAVQSRDKDIQKIHDSVLELAQLFQQIDLMIETQGAVIVDVENTTAQVVEHQAQSQQILEKTEGLLKKLRQKKLILLSIALIIIILIVVTVVVLTRPKSASS</sequence>
<comment type="subcellular location">
    <subcellularLocation>
        <location evidence="1">Membrane</location>
        <topology evidence="1">Single-pass type IV membrane protein</topology>
    </subcellularLocation>
</comment>
<name>A0ABR2WWM3_9FUNG</name>
<dbReference type="PANTHER" id="PTHR19957:SF307">
    <property type="entry name" value="PROTEIN SSO1-RELATED"/>
    <property type="match status" value="1"/>
</dbReference>
<evidence type="ECO:0000256" key="1">
    <source>
        <dbReference type="ARBA" id="ARBA00004211"/>
    </source>
</evidence>
<dbReference type="SUPFAM" id="SSF47661">
    <property type="entry name" value="t-snare proteins"/>
    <property type="match status" value="1"/>
</dbReference>
<dbReference type="SMART" id="SM00503">
    <property type="entry name" value="SynN"/>
    <property type="match status" value="1"/>
</dbReference>
<evidence type="ECO:0000256" key="2">
    <source>
        <dbReference type="ARBA" id="ARBA00009063"/>
    </source>
</evidence>
<dbReference type="Gene3D" id="1.20.58.70">
    <property type="match status" value="1"/>
</dbReference>
<evidence type="ECO:0000256" key="4">
    <source>
        <dbReference type="ARBA" id="ARBA00022989"/>
    </source>
</evidence>
<evidence type="ECO:0000256" key="5">
    <source>
        <dbReference type="ARBA" id="ARBA00023136"/>
    </source>
</evidence>
<dbReference type="InterPro" id="IPR045242">
    <property type="entry name" value="Syntaxin"/>
</dbReference>
<dbReference type="EMBL" id="JASJQH010000209">
    <property type="protein sequence ID" value="KAK9765927.1"/>
    <property type="molecule type" value="Genomic_DNA"/>
</dbReference>
<protein>
    <recommendedName>
        <fullName evidence="8">t-SNARE coiled-coil homology domain-containing protein</fullName>
    </recommendedName>
</protein>
<evidence type="ECO:0000313" key="10">
    <source>
        <dbReference type="Proteomes" id="UP001479436"/>
    </source>
</evidence>
<accession>A0ABR2WWM3</accession>
<gene>
    <name evidence="9" type="ORF">K7432_005367</name>
</gene>
<organism evidence="9 10">
    <name type="scientific">Basidiobolus ranarum</name>
    <dbReference type="NCBI Taxonomy" id="34480"/>
    <lineage>
        <taxon>Eukaryota</taxon>
        <taxon>Fungi</taxon>
        <taxon>Fungi incertae sedis</taxon>
        <taxon>Zoopagomycota</taxon>
        <taxon>Entomophthoromycotina</taxon>
        <taxon>Basidiobolomycetes</taxon>
        <taxon>Basidiobolales</taxon>
        <taxon>Basidiobolaceae</taxon>
        <taxon>Basidiobolus</taxon>
    </lineage>
</organism>
<comment type="caution">
    <text evidence="9">The sequence shown here is derived from an EMBL/GenBank/DDBJ whole genome shotgun (WGS) entry which is preliminary data.</text>
</comment>
<evidence type="ECO:0000256" key="7">
    <source>
        <dbReference type="SAM" id="Phobius"/>
    </source>
</evidence>
<evidence type="ECO:0000256" key="3">
    <source>
        <dbReference type="ARBA" id="ARBA00022692"/>
    </source>
</evidence>
<feature type="domain" description="T-SNARE coiled-coil homology" evidence="8">
    <location>
        <begin position="177"/>
        <end position="239"/>
    </location>
</feature>
<keyword evidence="3 7" id="KW-0812">Transmembrane</keyword>
<dbReference type="Pfam" id="PF00804">
    <property type="entry name" value="Syntaxin"/>
    <property type="match status" value="1"/>
</dbReference>